<evidence type="ECO:0000313" key="18">
    <source>
        <dbReference type="Proteomes" id="UP000288058"/>
    </source>
</evidence>
<dbReference type="Proteomes" id="UP000288058">
    <property type="component" value="Unassembled WGS sequence"/>
</dbReference>
<feature type="binding site" evidence="12">
    <location>
        <begin position="91"/>
        <end position="92"/>
    </location>
    <ligand>
        <name>substrate</name>
    </ligand>
</feature>
<evidence type="ECO:0000259" key="16">
    <source>
        <dbReference type="Pfam" id="PF17763"/>
    </source>
</evidence>
<dbReference type="Pfam" id="PF00710">
    <property type="entry name" value="Asparaginase"/>
    <property type="match status" value="1"/>
</dbReference>
<dbReference type="FunFam" id="3.40.50.40:FF:000001">
    <property type="entry name" value="L-asparaginase 1"/>
    <property type="match status" value="1"/>
</dbReference>
<dbReference type="Pfam" id="PF17763">
    <property type="entry name" value="Asparaginase_C"/>
    <property type="match status" value="1"/>
</dbReference>
<evidence type="ECO:0000256" key="3">
    <source>
        <dbReference type="ARBA" id="ARBA00011881"/>
    </source>
</evidence>
<evidence type="ECO:0000256" key="8">
    <source>
        <dbReference type="ARBA" id="ARBA00067587"/>
    </source>
</evidence>
<dbReference type="RefSeq" id="WP_126779353.1">
    <property type="nucleotide sequence ID" value="NZ_PIQC01000001.1"/>
</dbReference>
<evidence type="ECO:0000256" key="12">
    <source>
        <dbReference type="PIRSR" id="PIRSR001220-2"/>
    </source>
</evidence>
<comment type="caution">
    <text evidence="17">The sequence shown here is derived from an EMBL/GenBank/DDBJ whole genome shotgun (WGS) entry which is preliminary data.</text>
</comment>
<evidence type="ECO:0000256" key="1">
    <source>
        <dbReference type="ARBA" id="ARBA00004496"/>
    </source>
</evidence>
<feature type="active site" evidence="14">
    <location>
        <position position="91"/>
    </location>
</feature>
<dbReference type="InterPro" id="IPR006034">
    <property type="entry name" value="Asparaginase/glutaminase-like"/>
</dbReference>
<dbReference type="InterPro" id="IPR040919">
    <property type="entry name" value="Asparaginase_C"/>
</dbReference>
<evidence type="ECO:0000256" key="4">
    <source>
        <dbReference type="ARBA" id="ARBA00012920"/>
    </source>
</evidence>
<proteinExistence type="inferred from homology"/>
<dbReference type="InterPro" id="IPR020827">
    <property type="entry name" value="Asparaginase/glutaminase_AS1"/>
</dbReference>
<dbReference type="InterPro" id="IPR041725">
    <property type="entry name" value="L-asparaginase_I"/>
</dbReference>
<dbReference type="InterPro" id="IPR027475">
    <property type="entry name" value="Asparaginase/glutaminase_AS2"/>
</dbReference>
<evidence type="ECO:0000256" key="6">
    <source>
        <dbReference type="ARBA" id="ARBA00022801"/>
    </source>
</evidence>
<dbReference type="PIRSF" id="PIRSF500176">
    <property type="entry name" value="L_ASNase"/>
    <property type="match status" value="1"/>
</dbReference>
<dbReference type="CDD" id="cd08963">
    <property type="entry name" value="L-asparaginase_I"/>
    <property type="match status" value="1"/>
</dbReference>
<dbReference type="OrthoDB" id="9788068at2"/>
<feature type="active site" description="O-isoaspartyl threonine intermediate" evidence="11">
    <location>
        <position position="14"/>
    </location>
</feature>
<evidence type="ECO:0000259" key="15">
    <source>
        <dbReference type="Pfam" id="PF00710"/>
    </source>
</evidence>
<dbReference type="SMART" id="SM00870">
    <property type="entry name" value="Asparaginase"/>
    <property type="match status" value="1"/>
</dbReference>
<keyword evidence="5" id="KW-0963">Cytoplasm</keyword>
<dbReference type="InterPro" id="IPR027474">
    <property type="entry name" value="L-asparaginase_N"/>
</dbReference>
<dbReference type="InterPro" id="IPR027473">
    <property type="entry name" value="L-asparaginase_C"/>
</dbReference>
<dbReference type="PANTHER" id="PTHR11707:SF28">
    <property type="entry name" value="60 KDA LYSOPHOSPHOLIPASE"/>
    <property type="match status" value="1"/>
</dbReference>
<dbReference type="GO" id="GO:0009066">
    <property type="term" value="P:aspartate family amino acid metabolic process"/>
    <property type="evidence" value="ECO:0007669"/>
    <property type="project" value="UniProtKB-ARBA"/>
</dbReference>
<feature type="domain" description="Asparaginase/glutaminase C-terminal" evidence="16">
    <location>
        <begin position="213"/>
        <end position="325"/>
    </location>
</feature>
<feature type="binding site" evidence="12">
    <location>
        <position position="60"/>
    </location>
    <ligand>
        <name>substrate</name>
    </ligand>
</feature>
<sequence>MPRKKIYVAYTGGTIGMKKSAQGYVPVAGHLSRCVENMPEFFRDEMPEFTINEYSPLMDSSNMAPSDWVTIARDIERNYADYDGFVILHGTDTMAYTASALSFMLQNLSKPVIVTGSQIPLAALRSDGQTNLLNSLYVAANYPIPEVGLFFNNTLYRGNRSTKADANGFNAFASPNYPSLLEAGIQIQLNAGELSEPSTHSLKVIEMTPQPIGVVMLYPGISADIIKNQLQQPVKAMILQSYGVGNAPQDDALLASLKTGIDQGITILNCTQCFRGRVNMDGYATGNALAEIGIVSGADMTIEAALTKLHYLLSQNLDQSKMQKLLQKNLRGELTPP</sequence>
<keyword evidence="6" id="KW-0378">Hydrolase</keyword>
<keyword evidence="18" id="KW-1185">Reference proteome</keyword>
<organism evidence="17 18">
    <name type="scientific">Idiomarina ramblicola</name>
    <dbReference type="NCBI Taxonomy" id="263724"/>
    <lineage>
        <taxon>Bacteria</taxon>
        <taxon>Pseudomonadati</taxon>
        <taxon>Pseudomonadota</taxon>
        <taxon>Gammaproteobacteria</taxon>
        <taxon>Alteromonadales</taxon>
        <taxon>Idiomarinaceae</taxon>
        <taxon>Idiomarina</taxon>
    </lineage>
</organism>
<comment type="similarity">
    <text evidence="2">Belongs to the asparaginase 1 family.</text>
</comment>
<accession>A0A432Z554</accession>
<evidence type="ECO:0000256" key="14">
    <source>
        <dbReference type="PROSITE-ProRule" id="PRU10100"/>
    </source>
</evidence>
<dbReference type="PROSITE" id="PS00144">
    <property type="entry name" value="ASN_GLN_ASE_1"/>
    <property type="match status" value="1"/>
</dbReference>
<dbReference type="PANTHER" id="PTHR11707">
    <property type="entry name" value="L-ASPARAGINASE"/>
    <property type="match status" value="1"/>
</dbReference>
<dbReference type="PROSITE" id="PS51732">
    <property type="entry name" value="ASN_GLN_ASE_3"/>
    <property type="match status" value="1"/>
</dbReference>
<dbReference type="PROSITE" id="PS00917">
    <property type="entry name" value="ASN_GLN_ASE_2"/>
    <property type="match status" value="1"/>
</dbReference>
<gene>
    <name evidence="17" type="ORF">CWI78_00905</name>
</gene>
<evidence type="ECO:0000256" key="10">
    <source>
        <dbReference type="ARBA" id="ARBA00080176"/>
    </source>
</evidence>
<dbReference type="GO" id="GO:0005829">
    <property type="term" value="C:cytosol"/>
    <property type="evidence" value="ECO:0007669"/>
    <property type="project" value="TreeGrafter"/>
</dbReference>
<evidence type="ECO:0000256" key="9">
    <source>
        <dbReference type="ARBA" id="ARBA00079761"/>
    </source>
</evidence>
<dbReference type="InterPro" id="IPR036152">
    <property type="entry name" value="Asp/glu_Ase-like_sf"/>
</dbReference>
<name>A0A432Z554_9GAMM</name>
<dbReference type="AlphaFoldDB" id="A0A432Z554"/>
<evidence type="ECO:0000313" key="17">
    <source>
        <dbReference type="EMBL" id="RUO73032.1"/>
    </source>
</evidence>
<dbReference type="NCBIfam" id="TIGR00519">
    <property type="entry name" value="asnASE_I"/>
    <property type="match status" value="1"/>
</dbReference>
<comment type="subcellular location">
    <subcellularLocation>
        <location evidence="1">Cytoplasm</location>
    </subcellularLocation>
</comment>
<dbReference type="PIRSF" id="PIRSF001220">
    <property type="entry name" value="L-ASNase_gatD"/>
    <property type="match status" value="1"/>
</dbReference>
<dbReference type="Gene3D" id="3.40.50.1170">
    <property type="entry name" value="L-asparaginase, N-terminal domain"/>
    <property type="match status" value="1"/>
</dbReference>
<feature type="active site" evidence="13">
    <location>
        <position position="14"/>
    </location>
</feature>
<dbReference type="FunFam" id="3.40.50.1170:FF:000002">
    <property type="entry name" value="L-asparaginase 1"/>
    <property type="match status" value="1"/>
</dbReference>
<dbReference type="InterPro" id="IPR037152">
    <property type="entry name" value="L-asparaginase_N_sf"/>
</dbReference>
<dbReference type="PRINTS" id="PR00139">
    <property type="entry name" value="ASNGLNASE"/>
</dbReference>
<feature type="domain" description="L-asparaginase N-terminal" evidence="15">
    <location>
        <begin position="5"/>
        <end position="190"/>
    </location>
</feature>
<dbReference type="SFLD" id="SFLDS00057">
    <property type="entry name" value="Glutaminase/Asparaginase"/>
    <property type="match status" value="1"/>
</dbReference>
<dbReference type="EC" id="3.5.1.1" evidence="4"/>
<dbReference type="EMBL" id="PIQC01000001">
    <property type="protein sequence ID" value="RUO73032.1"/>
    <property type="molecule type" value="Genomic_DNA"/>
</dbReference>
<reference evidence="18" key="1">
    <citation type="journal article" date="2018" name="Front. Microbiol.">
        <title>Genome-Based Analysis Reveals the Taxonomy and Diversity of the Family Idiomarinaceae.</title>
        <authorList>
            <person name="Liu Y."/>
            <person name="Lai Q."/>
            <person name="Shao Z."/>
        </authorList>
    </citation>
    <scope>NUCLEOTIDE SEQUENCE [LARGE SCALE GENOMIC DNA]</scope>
    <source>
        <strain evidence="18">R22</strain>
    </source>
</reference>
<comment type="subunit">
    <text evidence="3">Homotetramer.</text>
</comment>
<dbReference type="Gene3D" id="3.40.50.40">
    <property type="match status" value="1"/>
</dbReference>
<protein>
    <recommendedName>
        <fullName evidence="8">L-asparaginase 1</fullName>
        <ecNumber evidence="4">3.5.1.1</ecNumber>
    </recommendedName>
    <alternativeName>
        <fullName evidence="9">L-asparaginase I</fullName>
    </alternativeName>
    <alternativeName>
        <fullName evidence="10">L-asparagine amidohydrolase I</fullName>
    </alternativeName>
</protein>
<dbReference type="GO" id="GO:0004067">
    <property type="term" value="F:asparaginase activity"/>
    <property type="evidence" value="ECO:0007669"/>
    <property type="project" value="UniProtKB-UniRule"/>
</dbReference>
<comment type="catalytic activity">
    <reaction evidence="7">
        <text>L-asparagine + H2O = L-aspartate + NH4(+)</text>
        <dbReference type="Rhea" id="RHEA:21016"/>
        <dbReference type="ChEBI" id="CHEBI:15377"/>
        <dbReference type="ChEBI" id="CHEBI:28938"/>
        <dbReference type="ChEBI" id="CHEBI:29991"/>
        <dbReference type="ChEBI" id="CHEBI:58048"/>
        <dbReference type="EC" id="3.5.1.1"/>
    </reaction>
</comment>
<evidence type="ECO:0000256" key="5">
    <source>
        <dbReference type="ARBA" id="ARBA00022490"/>
    </source>
</evidence>
<evidence type="ECO:0000256" key="7">
    <source>
        <dbReference type="ARBA" id="ARBA00049366"/>
    </source>
</evidence>
<evidence type="ECO:0000256" key="13">
    <source>
        <dbReference type="PROSITE-ProRule" id="PRU10099"/>
    </source>
</evidence>
<dbReference type="InterPro" id="IPR006033">
    <property type="entry name" value="AsnA_fam"/>
</dbReference>
<dbReference type="SUPFAM" id="SSF53774">
    <property type="entry name" value="Glutaminase/Asparaginase"/>
    <property type="match status" value="1"/>
</dbReference>
<evidence type="ECO:0000256" key="2">
    <source>
        <dbReference type="ARBA" id="ARBA00010518"/>
    </source>
</evidence>
<evidence type="ECO:0000256" key="11">
    <source>
        <dbReference type="PIRSR" id="PIRSR001220-1"/>
    </source>
</evidence>
<dbReference type="NCBIfam" id="NF006998">
    <property type="entry name" value="PRK09461.1"/>
    <property type="match status" value="1"/>
</dbReference>